<dbReference type="RefSeq" id="WP_076758040.1">
    <property type="nucleotide sequence ID" value="NZ_CP133085.1"/>
</dbReference>
<gene>
    <name evidence="5" type="ORF">BW143_16305</name>
</gene>
<evidence type="ECO:0000256" key="1">
    <source>
        <dbReference type="ARBA" id="ARBA00022729"/>
    </source>
</evidence>
<dbReference type="PROSITE" id="PS51257">
    <property type="entry name" value="PROKAR_LIPOPROTEIN"/>
    <property type="match status" value="1"/>
</dbReference>
<accession>A0A1R1S3F0</accession>
<evidence type="ECO:0000259" key="3">
    <source>
        <dbReference type="Pfam" id="PF11611"/>
    </source>
</evidence>
<dbReference type="Gene3D" id="2.60.40.1240">
    <property type="match status" value="1"/>
</dbReference>
<feature type="domain" description="DUF5105" evidence="4">
    <location>
        <begin position="162"/>
        <end position="353"/>
    </location>
</feature>
<keyword evidence="1 2" id="KW-0732">Signal</keyword>
<dbReference type="InterPro" id="IPR029050">
    <property type="entry name" value="Immunoprotect_excell_Ig-like"/>
</dbReference>
<reference evidence="5 6" key="1">
    <citation type="submission" date="2017-01" db="EMBL/GenBank/DDBJ databases">
        <title>Bacillus phylogenomics.</title>
        <authorList>
            <person name="Dunlap C."/>
        </authorList>
    </citation>
    <scope>NUCLEOTIDE SEQUENCE [LARGE SCALE GENOMIC DNA]</scope>
    <source>
        <strain evidence="5 6">NRRL B-41282</strain>
    </source>
</reference>
<protein>
    <submittedName>
        <fullName evidence="5">DUF4352 domain-containing protein</fullName>
    </submittedName>
</protein>
<keyword evidence="6" id="KW-1185">Reference proteome</keyword>
<organism evidence="5 6">
    <name type="scientific">Bacillus swezeyi</name>
    <dbReference type="NCBI Taxonomy" id="1925020"/>
    <lineage>
        <taxon>Bacteria</taxon>
        <taxon>Bacillati</taxon>
        <taxon>Bacillota</taxon>
        <taxon>Bacilli</taxon>
        <taxon>Bacillales</taxon>
        <taxon>Bacillaceae</taxon>
        <taxon>Bacillus</taxon>
    </lineage>
</organism>
<dbReference type="OrthoDB" id="2156807at2"/>
<proteinExistence type="predicted"/>
<feature type="domain" description="DUF4352" evidence="3">
    <location>
        <begin position="32"/>
        <end position="147"/>
    </location>
</feature>
<evidence type="ECO:0000256" key="2">
    <source>
        <dbReference type="SAM" id="SignalP"/>
    </source>
</evidence>
<dbReference type="GeneID" id="92788106"/>
<accession>A0A1R1QFL7</accession>
<dbReference type="Pfam" id="PF11611">
    <property type="entry name" value="DUF4352"/>
    <property type="match status" value="1"/>
</dbReference>
<dbReference type="Proteomes" id="UP000187367">
    <property type="component" value="Unassembled WGS sequence"/>
</dbReference>
<evidence type="ECO:0000313" key="6">
    <source>
        <dbReference type="Proteomes" id="UP000187367"/>
    </source>
</evidence>
<comment type="caution">
    <text evidence="5">The sequence shown here is derived from an EMBL/GenBank/DDBJ whole genome shotgun (WGS) entry which is preliminary data.</text>
</comment>
<dbReference type="InterPro" id="IPR029051">
    <property type="entry name" value="DUF4352"/>
</dbReference>
<dbReference type="EMBL" id="MTJL01000032">
    <property type="protein sequence ID" value="OMI02311.1"/>
    <property type="molecule type" value="Genomic_DNA"/>
</dbReference>
<evidence type="ECO:0000259" key="4">
    <source>
        <dbReference type="Pfam" id="PF17118"/>
    </source>
</evidence>
<evidence type="ECO:0000313" key="5">
    <source>
        <dbReference type="EMBL" id="OMI02311.1"/>
    </source>
</evidence>
<dbReference type="Pfam" id="PF17118">
    <property type="entry name" value="DUF5105"/>
    <property type="match status" value="1"/>
</dbReference>
<sequence length="355" mass="39840">MRSKKFFLMMLLMIVAVVSAACGGNKSASGEKEDTKKADNAEVKVVSSEYTLPEDSTTKLGEGELILKVKVSIKNTGQKPLSINKRSFSLYQDDSKVSDVSMYSNNEGLSSASLNPDKSTEGYIYYQVDKGEKFQLEYTPETYGDEKVEPIEFTIDGGSSDILDTAKKLDDPAKALLAYTDITLFGKDNDNFEKLTGENKREIVTDYLEGGQKSLIKNMGIYDEDQVDKKKLNKLISTIQNVYQDKAKVKAVTKTITSDEATVETTVTPIDSSDLEKRVQKRMEEYVKNSGKDYISREELISPTIDAMVEELKKVETASSEKTVEVKMNKTKDGKWQLDLNDYTTEDYFSSFFKN</sequence>
<dbReference type="InterPro" id="IPR031343">
    <property type="entry name" value="DUF5105"/>
</dbReference>
<feature type="signal peptide" evidence="2">
    <location>
        <begin position="1"/>
        <end position="20"/>
    </location>
</feature>
<feature type="chain" id="PRO_5043149287" evidence="2">
    <location>
        <begin position="21"/>
        <end position="355"/>
    </location>
</feature>
<dbReference type="AlphaFoldDB" id="A0A1R1S3F0"/>
<name>A0A1R1S3F0_9BACI</name>